<feature type="compositionally biased region" description="Low complexity" evidence="13">
    <location>
        <begin position="61"/>
        <end position="80"/>
    </location>
</feature>
<evidence type="ECO:0000256" key="2">
    <source>
        <dbReference type="ARBA" id="ARBA00004377"/>
    </source>
</evidence>
<keyword evidence="6 12" id="KW-1003">Cell membrane</keyword>
<dbReference type="NCBIfam" id="TIGR03141">
    <property type="entry name" value="cytochro_ccmD"/>
    <property type="match status" value="1"/>
</dbReference>
<dbReference type="PANTHER" id="PTHR37531">
    <property type="entry name" value="HEME EXPORTER PROTEIN D"/>
    <property type="match status" value="1"/>
</dbReference>
<dbReference type="InterPro" id="IPR052075">
    <property type="entry name" value="Heme_exporter_D"/>
</dbReference>
<evidence type="ECO:0000256" key="8">
    <source>
        <dbReference type="ARBA" id="ARBA00022692"/>
    </source>
</evidence>
<evidence type="ECO:0000256" key="11">
    <source>
        <dbReference type="ARBA" id="ARBA00023136"/>
    </source>
</evidence>
<evidence type="ECO:0000256" key="10">
    <source>
        <dbReference type="ARBA" id="ARBA00022989"/>
    </source>
</evidence>
<evidence type="ECO:0000256" key="3">
    <source>
        <dbReference type="ARBA" id="ARBA00008741"/>
    </source>
</evidence>
<evidence type="ECO:0000256" key="9">
    <source>
        <dbReference type="ARBA" id="ARBA00022748"/>
    </source>
</evidence>
<comment type="caution">
    <text evidence="14">The sequence shown here is derived from an EMBL/GenBank/DDBJ whole genome shotgun (WGS) entry which is preliminary data.</text>
</comment>
<accession>A0A9D1WL92</accession>
<sequence>MAFDTLNDFFAMGGHAVYVWTSWGLTLALLVGLVVHAFQERRQLMRQLQRQARREERRQPQSRTSAPSISNSSEASTHDA</sequence>
<keyword evidence="9 12" id="KW-0201">Cytochrome c-type biogenesis</keyword>
<comment type="function">
    <text evidence="1 12">Required for the export of heme to the periplasm for the biogenesis of c-type cytochromes.</text>
</comment>
<keyword evidence="8 12" id="KW-0812">Transmembrane</keyword>
<dbReference type="Pfam" id="PF04995">
    <property type="entry name" value="CcmD"/>
    <property type="match status" value="1"/>
</dbReference>
<evidence type="ECO:0000256" key="5">
    <source>
        <dbReference type="ARBA" id="ARBA00022448"/>
    </source>
</evidence>
<dbReference type="GO" id="GO:0015886">
    <property type="term" value="P:heme transport"/>
    <property type="evidence" value="ECO:0007669"/>
    <property type="project" value="InterPro"/>
</dbReference>
<dbReference type="GO" id="GO:1903607">
    <property type="term" value="P:cytochrome c biosynthetic process"/>
    <property type="evidence" value="ECO:0007669"/>
    <property type="project" value="TreeGrafter"/>
</dbReference>
<reference evidence="14" key="2">
    <citation type="submission" date="2021-04" db="EMBL/GenBank/DDBJ databases">
        <authorList>
            <person name="Gilroy R."/>
        </authorList>
    </citation>
    <scope>NUCLEOTIDE SEQUENCE</scope>
    <source>
        <strain evidence="14">1193</strain>
    </source>
</reference>
<keyword evidence="7 12" id="KW-0997">Cell inner membrane</keyword>
<evidence type="ECO:0000256" key="13">
    <source>
        <dbReference type="SAM" id="MobiDB-lite"/>
    </source>
</evidence>
<dbReference type="GO" id="GO:0017004">
    <property type="term" value="P:cytochrome complex assembly"/>
    <property type="evidence" value="ECO:0007669"/>
    <property type="project" value="UniProtKB-KW"/>
</dbReference>
<protein>
    <recommendedName>
        <fullName evidence="4 12">Heme exporter protein D</fullName>
    </recommendedName>
</protein>
<reference evidence="14" key="1">
    <citation type="journal article" date="2021" name="PeerJ">
        <title>Extensive microbial diversity within the chicken gut microbiome revealed by metagenomics and culture.</title>
        <authorList>
            <person name="Gilroy R."/>
            <person name="Ravi A."/>
            <person name="Getino M."/>
            <person name="Pursley I."/>
            <person name="Horton D.L."/>
            <person name="Alikhan N.F."/>
            <person name="Baker D."/>
            <person name="Gharbi K."/>
            <person name="Hall N."/>
            <person name="Watson M."/>
            <person name="Adriaenssens E.M."/>
            <person name="Foster-Nyarko E."/>
            <person name="Jarju S."/>
            <person name="Secka A."/>
            <person name="Antonio M."/>
            <person name="Oren A."/>
            <person name="Chaudhuri R.R."/>
            <person name="La Ragione R."/>
            <person name="Hildebrand F."/>
            <person name="Pallen M.J."/>
        </authorList>
    </citation>
    <scope>NUCLEOTIDE SEQUENCE</scope>
    <source>
        <strain evidence="14">1193</strain>
    </source>
</reference>
<evidence type="ECO:0000256" key="6">
    <source>
        <dbReference type="ARBA" id="ARBA00022475"/>
    </source>
</evidence>
<name>A0A9D1WL92_9GAMM</name>
<evidence type="ECO:0000256" key="7">
    <source>
        <dbReference type="ARBA" id="ARBA00022519"/>
    </source>
</evidence>
<feature type="region of interest" description="Disordered" evidence="13">
    <location>
        <begin position="47"/>
        <end position="80"/>
    </location>
</feature>
<evidence type="ECO:0000256" key="4">
    <source>
        <dbReference type="ARBA" id="ARBA00016461"/>
    </source>
</evidence>
<comment type="similarity">
    <text evidence="3 12">Belongs to the CcmD/CycX/HelD family.</text>
</comment>
<dbReference type="PANTHER" id="PTHR37531:SF1">
    <property type="entry name" value="HEME EXPORTER PROTEIN D"/>
    <property type="match status" value="1"/>
</dbReference>
<dbReference type="AlphaFoldDB" id="A0A9D1WL92"/>
<dbReference type="InterPro" id="IPR007078">
    <property type="entry name" value="Haem_export_protD_CcmD"/>
</dbReference>
<evidence type="ECO:0000256" key="12">
    <source>
        <dbReference type="RuleBase" id="RU363101"/>
    </source>
</evidence>
<keyword evidence="5 12" id="KW-0813">Transport</keyword>
<feature type="transmembrane region" description="Helical" evidence="12">
    <location>
        <begin position="20"/>
        <end position="38"/>
    </location>
</feature>
<dbReference type="GO" id="GO:0005886">
    <property type="term" value="C:plasma membrane"/>
    <property type="evidence" value="ECO:0007669"/>
    <property type="project" value="UniProtKB-SubCell"/>
</dbReference>
<comment type="subcellular location">
    <subcellularLocation>
        <location evidence="2 12">Cell inner membrane</location>
        <topology evidence="2 12">Single-pass membrane protein</topology>
    </subcellularLocation>
</comment>
<evidence type="ECO:0000313" key="14">
    <source>
        <dbReference type="EMBL" id="HIX61009.1"/>
    </source>
</evidence>
<keyword evidence="11 12" id="KW-0472">Membrane</keyword>
<dbReference type="Proteomes" id="UP000824248">
    <property type="component" value="Unassembled WGS sequence"/>
</dbReference>
<evidence type="ECO:0000256" key="1">
    <source>
        <dbReference type="ARBA" id="ARBA00002442"/>
    </source>
</evidence>
<dbReference type="EMBL" id="DXFC01000060">
    <property type="protein sequence ID" value="HIX61009.1"/>
    <property type="molecule type" value="Genomic_DNA"/>
</dbReference>
<keyword evidence="10 12" id="KW-1133">Transmembrane helix</keyword>
<evidence type="ECO:0000313" key="15">
    <source>
        <dbReference type="Proteomes" id="UP000824248"/>
    </source>
</evidence>
<organism evidence="14 15">
    <name type="scientific">Candidatus Halomonas stercoripullorum</name>
    <dbReference type="NCBI Taxonomy" id="2838617"/>
    <lineage>
        <taxon>Bacteria</taxon>
        <taxon>Pseudomonadati</taxon>
        <taxon>Pseudomonadota</taxon>
        <taxon>Gammaproteobacteria</taxon>
        <taxon>Oceanospirillales</taxon>
        <taxon>Halomonadaceae</taxon>
        <taxon>Halomonas</taxon>
    </lineage>
</organism>
<gene>
    <name evidence="14" type="primary">ccmD</name>
    <name evidence="14" type="ORF">H9854_02070</name>
</gene>
<proteinExistence type="inferred from homology"/>